<sequence length="308" mass="34782">MNTSSQSHPRLSIIIRSKNSAETLAEVLKALAAQTVQDFELIVADSGSQDQTLEWLAAYPHQLLKIQAQDYFPGKVLNQAASMARGEILVFLNSDVVMLDQDTLAELLAPFANPEVKASFARQVARPEADAWVRRDYLKAFPSQGSAPDWMRYSLPLAAMRRSAWVHMPFYTWAWGSEDTEWGQGAQAKGWQVVYTPQARVMHSHNYTLRQLAGRRFIEGEADAWMQQAAYPLYKLPLRILADGLRDLNAAFKTGSLTELALALPRRAVFHWAHLQGWKHGWQRLKAGSQESSKGQQFVLERHPAVLR</sequence>
<feature type="domain" description="Glycosyltransferase 2-like" evidence="1">
    <location>
        <begin position="12"/>
        <end position="137"/>
    </location>
</feature>
<gene>
    <name evidence="2" type="ORF">COW36_10700</name>
</gene>
<dbReference type="PANTHER" id="PTHR43685:SF2">
    <property type="entry name" value="GLYCOSYLTRANSFERASE 2-LIKE DOMAIN-CONTAINING PROTEIN"/>
    <property type="match status" value="1"/>
</dbReference>
<keyword evidence="2" id="KW-0808">Transferase</keyword>
<dbReference type="GO" id="GO:0016740">
    <property type="term" value="F:transferase activity"/>
    <property type="evidence" value="ECO:0007669"/>
    <property type="project" value="UniProtKB-KW"/>
</dbReference>
<name>A0A2M7G4V0_9BACT</name>
<proteinExistence type="predicted"/>
<evidence type="ECO:0000313" key="3">
    <source>
        <dbReference type="Proteomes" id="UP000231019"/>
    </source>
</evidence>
<dbReference type="InterPro" id="IPR029044">
    <property type="entry name" value="Nucleotide-diphossugar_trans"/>
</dbReference>
<comment type="caution">
    <text evidence="2">The sequence shown here is derived from an EMBL/GenBank/DDBJ whole genome shotgun (WGS) entry which is preliminary data.</text>
</comment>
<dbReference type="InterPro" id="IPR001173">
    <property type="entry name" value="Glyco_trans_2-like"/>
</dbReference>
<dbReference type="AlphaFoldDB" id="A0A2M7G4V0"/>
<dbReference type="EMBL" id="PFFQ01000032">
    <property type="protein sequence ID" value="PIW16937.1"/>
    <property type="molecule type" value="Genomic_DNA"/>
</dbReference>
<organism evidence="2 3">
    <name type="scientific">bacterium (Candidatus Blackallbacteria) CG17_big_fil_post_rev_8_21_14_2_50_48_46</name>
    <dbReference type="NCBI Taxonomy" id="2014261"/>
    <lineage>
        <taxon>Bacteria</taxon>
        <taxon>Candidatus Blackallbacteria</taxon>
    </lineage>
</organism>
<dbReference type="Pfam" id="PF00535">
    <property type="entry name" value="Glycos_transf_2"/>
    <property type="match status" value="1"/>
</dbReference>
<dbReference type="Gene3D" id="3.90.550.10">
    <property type="entry name" value="Spore Coat Polysaccharide Biosynthesis Protein SpsA, Chain A"/>
    <property type="match status" value="1"/>
</dbReference>
<reference evidence="2 3" key="1">
    <citation type="submission" date="2017-09" db="EMBL/GenBank/DDBJ databases">
        <title>Depth-based differentiation of microbial function through sediment-hosted aquifers and enrichment of novel symbionts in the deep terrestrial subsurface.</title>
        <authorList>
            <person name="Probst A.J."/>
            <person name="Ladd B."/>
            <person name="Jarett J.K."/>
            <person name="Geller-Mcgrath D.E."/>
            <person name="Sieber C.M."/>
            <person name="Emerson J.B."/>
            <person name="Anantharaman K."/>
            <person name="Thomas B.C."/>
            <person name="Malmstrom R."/>
            <person name="Stieglmeier M."/>
            <person name="Klingl A."/>
            <person name="Woyke T."/>
            <person name="Ryan C.M."/>
            <person name="Banfield J.F."/>
        </authorList>
    </citation>
    <scope>NUCLEOTIDE SEQUENCE [LARGE SCALE GENOMIC DNA]</scope>
    <source>
        <strain evidence="2">CG17_big_fil_post_rev_8_21_14_2_50_48_46</strain>
    </source>
</reference>
<protein>
    <submittedName>
        <fullName evidence="2">Glycosyltransferase</fullName>
    </submittedName>
</protein>
<evidence type="ECO:0000313" key="2">
    <source>
        <dbReference type="EMBL" id="PIW16937.1"/>
    </source>
</evidence>
<accession>A0A2M7G4V0</accession>
<evidence type="ECO:0000259" key="1">
    <source>
        <dbReference type="Pfam" id="PF00535"/>
    </source>
</evidence>
<dbReference type="Proteomes" id="UP000231019">
    <property type="component" value="Unassembled WGS sequence"/>
</dbReference>
<dbReference type="PANTHER" id="PTHR43685">
    <property type="entry name" value="GLYCOSYLTRANSFERASE"/>
    <property type="match status" value="1"/>
</dbReference>
<dbReference type="InterPro" id="IPR050834">
    <property type="entry name" value="Glycosyltransf_2"/>
</dbReference>
<dbReference type="SUPFAM" id="SSF53448">
    <property type="entry name" value="Nucleotide-diphospho-sugar transferases"/>
    <property type="match status" value="1"/>
</dbReference>